<evidence type="ECO:0000313" key="13">
    <source>
        <dbReference type="EMBL" id="UXX82745.1"/>
    </source>
</evidence>
<accession>A0ABY6DG25</accession>
<dbReference type="EMBL" id="CP106738">
    <property type="protein sequence ID" value="UXX82745.1"/>
    <property type="molecule type" value="Genomic_DNA"/>
</dbReference>
<evidence type="ECO:0000256" key="12">
    <source>
        <dbReference type="RuleBase" id="RU363101"/>
    </source>
</evidence>
<keyword evidence="7 12" id="KW-0997">Cell inner membrane</keyword>
<dbReference type="NCBIfam" id="TIGR03141">
    <property type="entry name" value="cytochro_ccmD"/>
    <property type="match status" value="1"/>
</dbReference>
<keyword evidence="8 12" id="KW-0812">Transmembrane</keyword>
<evidence type="ECO:0000256" key="5">
    <source>
        <dbReference type="ARBA" id="ARBA00022448"/>
    </source>
</evidence>
<evidence type="ECO:0000256" key="8">
    <source>
        <dbReference type="ARBA" id="ARBA00022692"/>
    </source>
</evidence>
<reference evidence="13" key="1">
    <citation type="submission" date="2022-10" db="EMBL/GenBank/DDBJ databases">
        <title>Roseovarius pelagicus sp. nov., isolated from Arctic seawater.</title>
        <authorList>
            <person name="Hong Y.W."/>
            <person name="Hwang C.Y."/>
        </authorList>
    </citation>
    <scope>NUCLEOTIDE SEQUENCE</scope>
    <source>
        <strain evidence="13">HL-MP18</strain>
    </source>
</reference>
<name>A0ABY6DG25_9RHOB</name>
<evidence type="ECO:0000256" key="9">
    <source>
        <dbReference type="ARBA" id="ARBA00022748"/>
    </source>
</evidence>
<protein>
    <recommendedName>
        <fullName evidence="4 12">Heme exporter protein D</fullName>
    </recommendedName>
</protein>
<dbReference type="RefSeq" id="WP_165193673.1">
    <property type="nucleotide sequence ID" value="NZ_CP106738.1"/>
</dbReference>
<keyword evidence="14" id="KW-1185">Reference proteome</keyword>
<comment type="function">
    <text evidence="1 12">Required for the export of heme to the periplasm for the biogenesis of c-type cytochromes.</text>
</comment>
<keyword evidence="11 12" id="KW-0472">Membrane</keyword>
<dbReference type="Pfam" id="PF04995">
    <property type="entry name" value="CcmD"/>
    <property type="match status" value="1"/>
</dbReference>
<organism evidence="13 14">
    <name type="scientific">Roseovarius pelagicus</name>
    <dbReference type="NCBI Taxonomy" id="2980108"/>
    <lineage>
        <taxon>Bacteria</taxon>
        <taxon>Pseudomonadati</taxon>
        <taxon>Pseudomonadota</taxon>
        <taxon>Alphaproteobacteria</taxon>
        <taxon>Rhodobacterales</taxon>
        <taxon>Roseobacteraceae</taxon>
        <taxon>Roseovarius</taxon>
    </lineage>
</organism>
<proteinExistence type="inferred from homology"/>
<sequence length="52" mass="5669">MIPELGKYTVAVMGSYVVSIGLLGVLVGLSLQRARRIKTQLRAVEQRIRGNG</sequence>
<evidence type="ECO:0000256" key="4">
    <source>
        <dbReference type="ARBA" id="ARBA00016461"/>
    </source>
</evidence>
<keyword evidence="6 12" id="KW-1003">Cell membrane</keyword>
<dbReference type="Proteomes" id="UP001064087">
    <property type="component" value="Chromosome"/>
</dbReference>
<dbReference type="InterPro" id="IPR007078">
    <property type="entry name" value="Haem_export_protD_CcmD"/>
</dbReference>
<gene>
    <name evidence="13" type="primary">ccmD</name>
    <name evidence="13" type="ORF">N7U68_16905</name>
</gene>
<evidence type="ECO:0000256" key="10">
    <source>
        <dbReference type="ARBA" id="ARBA00022989"/>
    </source>
</evidence>
<evidence type="ECO:0000256" key="11">
    <source>
        <dbReference type="ARBA" id="ARBA00023136"/>
    </source>
</evidence>
<evidence type="ECO:0000256" key="6">
    <source>
        <dbReference type="ARBA" id="ARBA00022475"/>
    </source>
</evidence>
<keyword evidence="5 12" id="KW-0813">Transport</keyword>
<comment type="similarity">
    <text evidence="3 12">Belongs to the CcmD/CycX/HelD family.</text>
</comment>
<comment type="subcellular location">
    <subcellularLocation>
        <location evidence="2 12">Cell inner membrane</location>
        <topology evidence="2 12">Single-pass membrane protein</topology>
    </subcellularLocation>
</comment>
<feature type="transmembrane region" description="Helical" evidence="12">
    <location>
        <begin position="12"/>
        <end position="31"/>
    </location>
</feature>
<evidence type="ECO:0000256" key="3">
    <source>
        <dbReference type="ARBA" id="ARBA00008741"/>
    </source>
</evidence>
<evidence type="ECO:0000256" key="1">
    <source>
        <dbReference type="ARBA" id="ARBA00002442"/>
    </source>
</evidence>
<evidence type="ECO:0000313" key="14">
    <source>
        <dbReference type="Proteomes" id="UP001064087"/>
    </source>
</evidence>
<evidence type="ECO:0000256" key="7">
    <source>
        <dbReference type="ARBA" id="ARBA00022519"/>
    </source>
</evidence>
<evidence type="ECO:0000256" key="2">
    <source>
        <dbReference type="ARBA" id="ARBA00004377"/>
    </source>
</evidence>
<keyword evidence="9 12" id="KW-0201">Cytochrome c-type biogenesis</keyword>
<keyword evidence="10 12" id="KW-1133">Transmembrane helix</keyword>